<dbReference type="InterPro" id="IPR001279">
    <property type="entry name" value="Metallo-B-lactamas"/>
</dbReference>
<dbReference type="PANTHER" id="PTHR46018">
    <property type="entry name" value="ZINC PHOSPHODIESTERASE ELAC PROTEIN 1"/>
    <property type="match status" value="1"/>
</dbReference>
<gene>
    <name evidence="3" type="ORF">J2R98_001509</name>
</gene>
<evidence type="ECO:0000259" key="2">
    <source>
        <dbReference type="SMART" id="SM00849"/>
    </source>
</evidence>
<dbReference type="InterPro" id="IPR036866">
    <property type="entry name" value="RibonucZ/Hydroxyglut_hydro"/>
</dbReference>
<evidence type="ECO:0000256" key="1">
    <source>
        <dbReference type="ARBA" id="ARBA00022833"/>
    </source>
</evidence>
<dbReference type="Proteomes" id="UP001236723">
    <property type="component" value="Unassembled WGS sequence"/>
</dbReference>
<keyword evidence="4" id="KW-1185">Reference proteome</keyword>
<organism evidence="3 4">
    <name type="scientific">Alkalibacillus filiformis</name>
    <dbReference type="NCBI Taxonomy" id="200990"/>
    <lineage>
        <taxon>Bacteria</taxon>
        <taxon>Bacillati</taxon>
        <taxon>Bacillota</taxon>
        <taxon>Bacilli</taxon>
        <taxon>Bacillales</taxon>
        <taxon>Bacillaceae</taxon>
        <taxon>Alkalibacillus</taxon>
    </lineage>
</organism>
<proteinExistence type="predicted"/>
<dbReference type="Gene3D" id="3.60.15.10">
    <property type="entry name" value="Ribonuclease Z/Hydroxyacylglutathione hydrolase-like"/>
    <property type="match status" value="1"/>
</dbReference>
<dbReference type="Pfam" id="PF12706">
    <property type="entry name" value="Lactamase_B_2"/>
    <property type="match status" value="1"/>
</dbReference>
<sequence length="245" mass="27135">MDLKVIGYWGAYPEAESATSCYLLEQDGFKVVIDLGSGALSRLQQYVTVDEIDAVVLSHFHHDHVADLGSFQYACLVQQQLKNIQGHIPIYAADDSETDFNQLNHVATKGKGYQEGQDLELGPFTFSFQKTKHPKTCYAMRVTNGEKAFVYTADTAFFPELTGFAKEADLLIAEASFYKGMDGSKAGHMTGEECGKLARDASVEALWLTHLPHFGELDDLVSEAKSLYHGSVTLAHEGLTWRSER</sequence>
<dbReference type="SUPFAM" id="SSF56281">
    <property type="entry name" value="Metallo-hydrolase/oxidoreductase"/>
    <property type="match status" value="1"/>
</dbReference>
<feature type="domain" description="Metallo-beta-lactamase" evidence="2">
    <location>
        <begin position="18"/>
        <end position="210"/>
    </location>
</feature>
<dbReference type="CDD" id="cd07716">
    <property type="entry name" value="RNaseZ_short-form-like_MBL-fold"/>
    <property type="match status" value="1"/>
</dbReference>
<evidence type="ECO:0000313" key="4">
    <source>
        <dbReference type="Proteomes" id="UP001236723"/>
    </source>
</evidence>
<dbReference type="SMART" id="SM00849">
    <property type="entry name" value="Lactamase_B"/>
    <property type="match status" value="1"/>
</dbReference>
<accession>A0ABU0DTB3</accession>
<evidence type="ECO:0000313" key="3">
    <source>
        <dbReference type="EMBL" id="MDQ0351692.1"/>
    </source>
</evidence>
<dbReference type="EMBL" id="JAUSUP010000003">
    <property type="protein sequence ID" value="MDQ0351692.1"/>
    <property type="molecule type" value="Genomic_DNA"/>
</dbReference>
<keyword evidence="1" id="KW-0862">Zinc</keyword>
<reference evidence="3 4" key="1">
    <citation type="submission" date="2023-07" db="EMBL/GenBank/DDBJ databases">
        <title>Genomic Encyclopedia of Type Strains, Phase IV (KMG-IV): sequencing the most valuable type-strain genomes for metagenomic binning, comparative biology and taxonomic classification.</title>
        <authorList>
            <person name="Goeker M."/>
        </authorList>
    </citation>
    <scope>NUCLEOTIDE SEQUENCE [LARGE SCALE GENOMIC DNA]</scope>
    <source>
        <strain evidence="3 4">DSM 15448</strain>
    </source>
</reference>
<dbReference type="PANTHER" id="PTHR46018:SF4">
    <property type="entry name" value="METALLO-HYDROLASE YHFI-RELATED"/>
    <property type="match status" value="1"/>
</dbReference>
<name>A0ABU0DTB3_9BACI</name>
<protein>
    <submittedName>
        <fullName evidence="3">Ribonuclease BN (tRNA processing enzyme)</fullName>
    </submittedName>
</protein>
<comment type="caution">
    <text evidence="3">The sequence shown here is derived from an EMBL/GenBank/DDBJ whole genome shotgun (WGS) entry which is preliminary data.</text>
</comment>
<dbReference type="RefSeq" id="WP_307067627.1">
    <property type="nucleotide sequence ID" value="NZ_JAUSUP010000003.1"/>
</dbReference>